<feature type="domain" description="4Fe-4S ferredoxin-type" evidence="4">
    <location>
        <begin position="35"/>
        <end position="64"/>
    </location>
</feature>
<evidence type="ECO:0000256" key="3">
    <source>
        <dbReference type="ARBA" id="ARBA00023014"/>
    </source>
</evidence>
<name>A0ABZ2IIA9_9BACT</name>
<protein>
    <submittedName>
        <fullName evidence="5">Coenzyme F420 hydrogenase/dehydrogenase, beta subunit C-terminal domain</fullName>
    </submittedName>
</protein>
<dbReference type="EMBL" id="CP146284">
    <property type="protein sequence ID" value="WWV65780.1"/>
    <property type="molecule type" value="Genomic_DNA"/>
</dbReference>
<evidence type="ECO:0000256" key="2">
    <source>
        <dbReference type="ARBA" id="ARBA00023004"/>
    </source>
</evidence>
<sequence>MVNIINKADCCGCTACASICTHSAITMQPDIEGFLYPAVNSDLCTNCGLCEKVCPTTYYDALDKAMSSPKIYALRNRDSKILKTSSSGGVFAELVSYTLSKDGVVYGAVYDENFHVIHRLAKNETEALQIRGSKYVQSDLRGIYKDIRDQLRKNQFVLFSGTPCQVQGLKNFLIKPYVNLLTVDIMCHCVPSPRVYDDYLHFIQKTFKSSISSIFMKDKTLGWGKQRLRISFSDGKEIFDTPESNLWNQLFYSQLISRPSCHECRFSNYQHPGDLTIGDYWGIEKVHPEFYDSNGVSLLFTNTDKGETVFSDIKDSFFFIESTKDHCVQPNLISPVESNPLREMFWLDYDKKTFRSIAVKYFNYGLRNKVKGKLRSIVKNVIHICRV</sequence>
<evidence type="ECO:0000256" key="1">
    <source>
        <dbReference type="ARBA" id="ARBA00022723"/>
    </source>
</evidence>
<dbReference type="Pfam" id="PF12838">
    <property type="entry name" value="Fer4_7"/>
    <property type="match status" value="1"/>
</dbReference>
<keyword evidence="1" id="KW-0479">Metal-binding</keyword>
<dbReference type="PROSITE" id="PS51379">
    <property type="entry name" value="4FE4S_FER_2"/>
    <property type="match status" value="2"/>
</dbReference>
<keyword evidence="2" id="KW-0408">Iron</keyword>
<dbReference type="Pfam" id="PF04432">
    <property type="entry name" value="FrhB_FdhB_C"/>
    <property type="match status" value="1"/>
</dbReference>
<accession>A0ABZ2IIA9</accession>
<dbReference type="PANTHER" id="PTHR43193">
    <property type="match status" value="1"/>
</dbReference>
<organism evidence="5 6">
    <name type="scientific">Parabacteroides absconsus</name>
    <dbReference type="NCBI Taxonomy" id="2951805"/>
    <lineage>
        <taxon>Bacteria</taxon>
        <taxon>Pseudomonadati</taxon>
        <taxon>Bacteroidota</taxon>
        <taxon>Bacteroidia</taxon>
        <taxon>Bacteroidales</taxon>
        <taxon>Tannerellaceae</taxon>
        <taxon>Parabacteroides</taxon>
    </lineage>
</organism>
<evidence type="ECO:0000313" key="6">
    <source>
        <dbReference type="Proteomes" id="UP001320603"/>
    </source>
</evidence>
<dbReference type="PROSITE" id="PS00198">
    <property type="entry name" value="4FE4S_FER_1"/>
    <property type="match status" value="1"/>
</dbReference>
<reference evidence="5 6" key="1">
    <citation type="submission" date="2024-02" db="EMBL/GenBank/DDBJ databases">
        <title>Whole genome sequencing of Parabacteroides sp. AD58.</title>
        <authorList>
            <person name="Chaplin A.V."/>
            <person name="Pikina A.P."/>
            <person name="Sokolova S.R."/>
            <person name="Korostin D.O."/>
            <person name="Efimov B.A."/>
        </authorList>
    </citation>
    <scope>NUCLEOTIDE SEQUENCE [LARGE SCALE GENOMIC DNA]</scope>
    <source>
        <strain evidence="5 6">AD58</strain>
    </source>
</reference>
<dbReference type="InterPro" id="IPR007525">
    <property type="entry name" value="FrhB_FdhB_C"/>
</dbReference>
<dbReference type="SUPFAM" id="SSF54862">
    <property type="entry name" value="4Fe-4S ferredoxins"/>
    <property type="match status" value="1"/>
</dbReference>
<gene>
    <name evidence="5" type="ORF">NEE14_012350</name>
</gene>
<evidence type="ECO:0000313" key="5">
    <source>
        <dbReference type="EMBL" id="WWV65780.1"/>
    </source>
</evidence>
<evidence type="ECO:0000259" key="4">
    <source>
        <dbReference type="PROSITE" id="PS51379"/>
    </source>
</evidence>
<dbReference type="RefSeq" id="WP_251968442.1">
    <property type="nucleotide sequence ID" value="NZ_CP146284.1"/>
</dbReference>
<dbReference type="InterPro" id="IPR017896">
    <property type="entry name" value="4Fe4S_Fe-S-bd"/>
</dbReference>
<keyword evidence="6" id="KW-1185">Reference proteome</keyword>
<feature type="domain" description="4Fe-4S ferredoxin-type" evidence="4">
    <location>
        <begin position="1"/>
        <end position="30"/>
    </location>
</feature>
<dbReference type="Gene3D" id="3.30.70.20">
    <property type="match status" value="1"/>
</dbReference>
<dbReference type="InterPro" id="IPR052977">
    <property type="entry name" value="Polyferredoxin-like_ET"/>
</dbReference>
<keyword evidence="3" id="KW-0411">Iron-sulfur</keyword>
<dbReference type="InterPro" id="IPR017900">
    <property type="entry name" value="4Fe4S_Fe_S_CS"/>
</dbReference>
<dbReference type="PANTHER" id="PTHR43193:SF2">
    <property type="entry name" value="POLYFERREDOXIN PROTEIN FWDF"/>
    <property type="match status" value="1"/>
</dbReference>
<dbReference type="Proteomes" id="UP001320603">
    <property type="component" value="Chromosome"/>
</dbReference>
<proteinExistence type="predicted"/>